<proteinExistence type="predicted"/>
<evidence type="ECO:0000313" key="2">
    <source>
        <dbReference type="EMBL" id="MEM5290173.1"/>
    </source>
</evidence>
<dbReference type="EMBL" id="JAZHGC010000033">
    <property type="protein sequence ID" value="MEM5290173.1"/>
    <property type="molecule type" value="Genomic_DNA"/>
</dbReference>
<gene>
    <name evidence="2" type="ORF">V4C55_31055</name>
</gene>
<accession>A0ABU9QL08</accession>
<comment type="caution">
    <text evidence="2">The sequence shown here is derived from an EMBL/GenBank/DDBJ whole genome shotgun (WGS) entry which is preliminary data.</text>
</comment>
<keyword evidence="3" id="KW-1185">Reference proteome</keyword>
<name>A0ABU9QL08_9BURK</name>
<dbReference type="Pfam" id="PF20026">
    <property type="entry name" value="DUF6434"/>
    <property type="match status" value="1"/>
</dbReference>
<dbReference type="RefSeq" id="WP_233471891.1">
    <property type="nucleotide sequence ID" value="NZ_CAJHCS010000014.1"/>
</dbReference>
<dbReference type="Proteomes" id="UP001494588">
    <property type="component" value="Unassembled WGS sequence"/>
</dbReference>
<evidence type="ECO:0000313" key="3">
    <source>
        <dbReference type="Proteomes" id="UP001494588"/>
    </source>
</evidence>
<dbReference type="InterPro" id="IPR045492">
    <property type="entry name" value="DUF6434"/>
</dbReference>
<organism evidence="2 3">
    <name type="scientific">Paraburkholderia sabiae</name>
    <dbReference type="NCBI Taxonomy" id="273251"/>
    <lineage>
        <taxon>Bacteria</taxon>
        <taxon>Pseudomonadati</taxon>
        <taxon>Pseudomonadota</taxon>
        <taxon>Betaproteobacteria</taxon>
        <taxon>Burkholderiales</taxon>
        <taxon>Burkholderiaceae</taxon>
        <taxon>Paraburkholderia</taxon>
    </lineage>
</organism>
<reference evidence="2 3" key="1">
    <citation type="submission" date="2024-01" db="EMBL/GenBank/DDBJ databases">
        <title>The diversity of rhizobia nodulating Mimosa spp. in eleven states of Brazil covering several biomes is determined by host plant, location, and edaphic factors.</title>
        <authorList>
            <person name="Rouws L."/>
            <person name="Barauna A."/>
            <person name="Beukes C."/>
            <person name="De Faria S.M."/>
            <person name="Gross E."/>
            <person name="Dos Reis Junior F.B."/>
            <person name="Simon M."/>
            <person name="Maluk M."/>
            <person name="Odee D.W."/>
            <person name="Kenicer G."/>
            <person name="Young J.P.W."/>
            <person name="Reis V.M."/>
            <person name="Zilli J."/>
            <person name="James E.K."/>
        </authorList>
    </citation>
    <scope>NUCLEOTIDE SEQUENCE [LARGE SCALE GENOMIC DNA]</scope>
    <source>
        <strain evidence="2 3">JPY77</strain>
    </source>
</reference>
<feature type="domain" description="DUF6434" evidence="1">
    <location>
        <begin position="6"/>
        <end position="69"/>
    </location>
</feature>
<protein>
    <submittedName>
        <fullName evidence="2">DUF6434 domain-containing protein</fullName>
    </submittedName>
</protein>
<sequence length="74" mass="8629">MAKMDFDWHGGHITRATLVDASYRNTQNVRRFLSAECGVDFRLDRDFMAWVIDGAPKSMGDVADEWSRRRNHLK</sequence>
<evidence type="ECO:0000259" key="1">
    <source>
        <dbReference type="Pfam" id="PF20026"/>
    </source>
</evidence>